<sequence>MKGLVGLGGKSEPGIGCMRQPAPLPTALRAPQNAFPCITYRPVDHRLARAGASSVSIRPCRVPEWSNGSSSLEGHEERHSGRKGFHEEVRPTRWWASWCSHDIPRNPVGDGSRPAGVCEAHYVAGLPNFRQLGPRDSVSDLRTSAKLGTPEAFSHWRDSCHCKHRPLESTLRDADRVFILLSYSPGL</sequence>
<protein>
    <submittedName>
        <fullName evidence="2 4">Uncharacterized protein</fullName>
    </submittedName>
</protein>
<dbReference type="AlphaFoldDB" id="A0A183FNU0"/>
<reference evidence="2 3" key="1">
    <citation type="submission" date="2018-11" db="EMBL/GenBank/DDBJ databases">
        <authorList>
            <consortium name="Pathogen Informatics"/>
        </authorList>
    </citation>
    <scope>NUCLEOTIDE SEQUENCE [LARGE SCALE GENOMIC DNA]</scope>
</reference>
<evidence type="ECO:0000313" key="2">
    <source>
        <dbReference type="EMBL" id="VDO79703.1"/>
    </source>
</evidence>
<keyword evidence="3" id="KW-1185">Reference proteome</keyword>
<dbReference type="Proteomes" id="UP000050761">
    <property type="component" value="Unassembled WGS sequence"/>
</dbReference>
<feature type="compositionally biased region" description="Basic and acidic residues" evidence="1">
    <location>
        <begin position="73"/>
        <end position="84"/>
    </location>
</feature>
<dbReference type="WBParaSite" id="HPBE_0000920901-mRNA-1">
    <property type="protein sequence ID" value="HPBE_0000920901-mRNA-1"/>
    <property type="gene ID" value="HPBE_0000920901"/>
</dbReference>
<evidence type="ECO:0000313" key="4">
    <source>
        <dbReference type="WBParaSite" id="HPBE_0000920901-mRNA-1"/>
    </source>
</evidence>
<feature type="region of interest" description="Disordered" evidence="1">
    <location>
        <begin position="65"/>
        <end position="84"/>
    </location>
</feature>
<evidence type="ECO:0000313" key="3">
    <source>
        <dbReference type="Proteomes" id="UP000050761"/>
    </source>
</evidence>
<organism evidence="3 4">
    <name type="scientific">Heligmosomoides polygyrus</name>
    <name type="common">Parasitic roundworm</name>
    <dbReference type="NCBI Taxonomy" id="6339"/>
    <lineage>
        <taxon>Eukaryota</taxon>
        <taxon>Metazoa</taxon>
        <taxon>Ecdysozoa</taxon>
        <taxon>Nematoda</taxon>
        <taxon>Chromadorea</taxon>
        <taxon>Rhabditida</taxon>
        <taxon>Rhabditina</taxon>
        <taxon>Rhabditomorpha</taxon>
        <taxon>Strongyloidea</taxon>
        <taxon>Heligmosomidae</taxon>
        <taxon>Heligmosomoides</taxon>
    </lineage>
</organism>
<reference evidence="4" key="2">
    <citation type="submission" date="2019-09" db="UniProtKB">
        <authorList>
            <consortium name="WormBaseParasite"/>
        </authorList>
    </citation>
    <scope>IDENTIFICATION</scope>
</reference>
<proteinExistence type="predicted"/>
<name>A0A183FNU0_HELPZ</name>
<dbReference type="EMBL" id="UZAH01026375">
    <property type="protein sequence ID" value="VDO79703.1"/>
    <property type="molecule type" value="Genomic_DNA"/>
</dbReference>
<gene>
    <name evidence="2" type="ORF">HPBE_LOCUS9210</name>
</gene>
<evidence type="ECO:0000256" key="1">
    <source>
        <dbReference type="SAM" id="MobiDB-lite"/>
    </source>
</evidence>
<accession>A0A3P7ZNP2</accession>
<accession>A0A183FNU0</accession>